<evidence type="ECO:0000256" key="2">
    <source>
        <dbReference type="SAM" id="SignalP"/>
    </source>
</evidence>
<dbReference type="Proteomes" id="UP000469724">
    <property type="component" value="Unassembled WGS sequence"/>
</dbReference>
<sequence length="170" mass="18136">MGPCHLVILLCLLQAASPAYAAEEPSLFKSLQQKGNAPDTSQHRRQAPSSGFVEHMREKGIEPIPDATRKATITAPQGAPRSTVTGNGKDMKITDEKSKPAGRVHSNGAGDMRLSDPSGQFTGRVKADGRGGYRTFDSLGKHTKTLTPDGKGGFRVYDASGNYQGRVKAK</sequence>
<keyword evidence="4" id="KW-1185">Reference proteome</keyword>
<gene>
    <name evidence="3" type="ORF">G3N56_08620</name>
</gene>
<keyword evidence="2" id="KW-0732">Signal</keyword>
<feature type="signal peptide" evidence="2">
    <location>
        <begin position="1"/>
        <end position="21"/>
    </location>
</feature>
<dbReference type="AlphaFoldDB" id="A0A7K3NM08"/>
<evidence type="ECO:0000256" key="1">
    <source>
        <dbReference type="SAM" id="MobiDB-lite"/>
    </source>
</evidence>
<dbReference type="RefSeq" id="WP_163301853.1">
    <property type="nucleotide sequence ID" value="NZ_JAAGRQ010000028.1"/>
</dbReference>
<protein>
    <submittedName>
        <fullName evidence="3">Uncharacterized protein</fullName>
    </submittedName>
</protein>
<dbReference type="EMBL" id="JAAGRQ010000028">
    <property type="protein sequence ID" value="NDY56805.1"/>
    <property type="molecule type" value="Genomic_DNA"/>
</dbReference>
<evidence type="ECO:0000313" key="3">
    <source>
        <dbReference type="EMBL" id="NDY56805.1"/>
    </source>
</evidence>
<name>A0A7K3NM08_9BACT</name>
<feature type="chain" id="PRO_5029665991" evidence="2">
    <location>
        <begin position="22"/>
        <end position="170"/>
    </location>
</feature>
<evidence type="ECO:0000313" key="4">
    <source>
        <dbReference type="Proteomes" id="UP000469724"/>
    </source>
</evidence>
<feature type="region of interest" description="Disordered" evidence="1">
    <location>
        <begin position="32"/>
        <end position="170"/>
    </location>
</feature>
<reference evidence="3 4" key="1">
    <citation type="submission" date="2020-02" db="EMBL/GenBank/DDBJ databases">
        <title>Comparative genomics of sulfur disproportionating microorganisms.</title>
        <authorList>
            <person name="Ward L.M."/>
            <person name="Bertran E."/>
            <person name="Johnston D.T."/>
        </authorList>
    </citation>
    <scope>NUCLEOTIDE SEQUENCE [LARGE SCALE GENOMIC DNA]</scope>
    <source>
        <strain evidence="3 4">DSM 3696</strain>
    </source>
</reference>
<feature type="compositionally biased region" description="Basic and acidic residues" evidence="1">
    <location>
        <begin position="89"/>
        <end position="99"/>
    </location>
</feature>
<accession>A0A7K3NM08</accession>
<organism evidence="3 4">
    <name type="scientific">Desulfolutivibrio sulfodismutans</name>
    <dbReference type="NCBI Taxonomy" id="63561"/>
    <lineage>
        <taxon>Bacteria</taxon>
        <taxon>Pseudomonadati</taxon>
        <taxon>Thermodesulfobacteriota</taxon>
        <taxon>Desulfovibrionia</taxon>
        <taxon>Desulfovibrionales</taxon>
        <taxon>Desulfovibrionaceae</taxon>
        <taxon>Desulfolutivibrio</taxon>
    </lineage>
</organism>
<proteinExistence type="predicted"/>
<comment type="caution">
    <text evidence="3">The sequence shown here is derived from an EMBL/GenBank/DDBJ whole genome shotgun (WGS) entry which is preliminary data.</text>
</comment>